<evidence type="ECO:0000256" key="1">
    <source>
        <dbReference type="SAM" id="MobiDB-lite"/>
    </source>
</evidence>
<name>A0A6A6QIC8_9PEZI</name>
<protein>
    <submittedName>
        <fullName evidence="2">Uncharacterized protein</fullName>
    </submittedName>
</protein>
<organism evidence="2 3">
    <name type="scientific">Lophium mytilinum</name>
    <dbReference type="NCBI Taxonomy" id="390894"/>
    <lineage>
        <taxon>Eukaryota</taxon>
        <taxon>Fungi</taxon>
        <taxon>Dikarya</taxon>
        <taxon>Ascomycota</taxon>
        <taxon>Pezizomycotina</taxon>
        <taxon>Dothideomycetes</taxon>
        <taxon>Pleosporomycetidae</taxon>
        <taxon>Mytilinidiales</taxon>
        <taxon>Mytilinidiaceae</taxon>
        <taxon>Lophium</taxon>
    </lineage>
</organism>
<dbReference type="OrthoDB" id="10636699at2759"/>
<keyword evidence="3" id="KW-1185">Reference proteome</keyword>
<accession>A0A6A6QIC8</accession>
<proteinExistence type="predicted"/>
<dbReference type="AlphaFoldDB" id="A0A6A6QIC8"/>
<feature type="region of interest" description="Disordered" evidence="1">
    <location>
        <begin position="1"/>
        <end position="191"/>
    </location>
</feature>
<evidence type="ECO:0000313" key="3">
    <source>
        <dbReference type="Proteomes" id="UP000799750"/>
    </source>
</evidence>
<feature type="compositionally biased region" description="Basic and acidic residues" evidence="1">
    <location>
        <begin position="87"/>
        <end position="116"/>
    </location>
</feature>
<feature type="compositionally biased region" description="Basic and acidic residues" evidence="1">
    <location>
        <begin position="58"/>
        <end position="69"/>
    </location>
</feature>
<sequence>MLTVVREKSYRPDYVPPSTEFTAAPRSKSNPYQRARVYNQEKFTAAPISQPYYDEDNKENGRPGLLERRVSRRVVPGLPRPLTFKRMNSEKRDRLLPVDTGSEERRATSMDMRGSEPKTLTPPAVSIPSRSMPEIQSPFQEAPGRPIGGGDDHKNPSKQRTGPDDGSSGTARKLMDFFRRGGKNAPDEFNS</sequence>
<dbReference type="Proteomes" id="UP000799750">
    <property type="component" value="Unassembled WGS sequence"/>
</dbReference>
<dbReference type="EMBL" id="MU004196">
    <property type="protein sequence ID" value="KAF2491217.1"/>
    <property type="molecule type" value="Genomic_DNA"/>
</dbReference>
<reference evidence="2" key="1">
    <citation type="journal article" date="2020" name="Stud. Mycol.">
        <title>101 Dothideomycetes genomes: a test case for predicting lifestyles and emergence of pathogens.</title>
        <authorList>
            <person name="Haridas S."/>
            <person name="Albert R."/>
            <person name="Binder M."/>
            <person name="Bloem J."/>
            <person name="Labutti K."/>
            <person name="Salamov A."/>
            <person name="Andreopoulos B."/>
            <person name="Baker S."/>
            <person name="Barry K."/>
            <person name="Bills G."/>
            <person name="Bluhm B."/>
            <person name="Cannon C."/>
            <person name="Castanera R."/>
            <person name="Culley D."/>
            <person name="Daum C."/>
            <person name="Ezra D."/>
            <person name="Gonzalez J."/>
            <person name="Henrissat B."/>
            <person name="Kuo A."/>
            <person name="Liang C."/>
            <person name="Lipzen A."/>
            <person name="Lutzoni F."/>
            <person name="Magnuson J."/>
            <person name="Mondo S."/>
            <person name="Nolan M."/>
            <person name="Ohm R."/>
            <person name="Pangilinan J."/>
            <person name="Park H.-J."/>
            <person name="Ramirez L."/>
            <person name="Alfaro M."/>
            <person name="Sun H."/>
            <person name="Tritt A."/>
            <person name="Yoshinaga Y."/>
            <person name="Zwiers L.-H."/>
            <person name="Turgeon B."/>
            <person name="Goodwin S."/>
            <person name="Spatafora J."/>
            <person name="Crous P."/>
            <person name="Grigoriev I."/>
        </authorList>
    </citation>
    <scope>NUCLEOTIDE SEQUENCE</scope>
    <source>
        <strain evidence="2">CBS 269.34</strain>
    </source>
</reference>
<evidence type="ECO:0000313" key="2">
    <source>
        <dbReference type="EMBL" id="KAF2491217.1"/>
    </source>
</evidence>
<feature type="compositionally biased region" description="Basic and acidic residues" evidence="1">
    <location>
        <begin position="1"/>
        <end position="11"/>
    </location>
</feature>
<gene>
    <name evidence="2" type="ORF">BU16DRAFT_145279</name>
</gene>